<comment type="caution">
    <text evidence="1">The sequence shown here is derived from an EMBL/GenBank/DDBJ whole genome shotgun (WGS) entry which is preliminary data.</text>
</comment>
<organism evidence="1 2">
    <name type="scientific">Zizania palustris</name>
    <name type="common">Northern wild rice</name>
    <dbReference type="NCBI Taxonomy" id="103762"/>
    <lineage>
        <taxon>Eukaryota</taxon>
        <taxon>Viridiplantae</taxon>
        <taxon>Streptophyta</taxon>
        <taxon>Embryophyta</taxon>
        <taxon>Tracheophyta</taxon>
        <taxon>Spermatophyta</taxon>
        <taxon>Magnoliopsida</taxon>
        <taxon>Liliopsida</taxon>
        <taxon>Poales</taxon>
        <taxon>Poaceae</taxon>
        <taxon>BOP clade</taxon>
        <taxon>Oryzoideae</taxon>
        <taxon>Oryzeae</taxon>
        <taxon>Zizaniinae</taxon>
        <taxon>Zizania</taxon>
    </lineage>
</organism>
<dbReference type="EMBL" id="JAAALK010000289">
    <property type="protein sequence ID" value="KAG8049724.1"/>
    <property type="molecule type" value="Genomic_DNA"/>
</dbReference>
<accession>A0A8J5RNV6</accession>
<proteinExistence type="predicted"/>
<protein>
    <submittedName>
        <fullName evidence="1">Uncharacterized protein</fullName>
    </submittedName>
</protein>
<dbReference type="AlphaFoldDB" id="A0A8J5RNV6"/>
<evidence type="ECO:0000313" key="2">
    <source>
        <dbReference type="Proteomes" id="UP000729402"/>
    </source>
</evidence>
<reference evidence="1" key="2">
    <citation type="submission" date="2021-02" db="EMBL/GenBank/DDBJ databases">
        <authorList>
            <person name="Kimball J.A."/>
            <person name="Haas M.W."/>
            <person name="Macchietto M."/>
            <person name="Kono T."/>
            <person name="Duquette J."/>
            <person name="Shao M."/>
        </authorList>
    </citation>
    <scope>NUCLEOTIDE SEQUENCE</scope>
    <source>
        <tissue evidence="1">Fresh leaf tissue</tissue>
    </source>
</reference>
<reference evidence="1" key="1">
    <citation type="journal article" date="2021" name="bioRxiv">
        <title>Whole Genome Assembly and Annotation of Northern Wild Rice, Zizania palustris L., Supports a Whole Genome Duplication in the Zizania Genus.</title>
        <authorList>
            <person name="Haas M."/>
            <person name="Kono T."/>
            <person name="Macchietto M."/>
            <person name="Millas R."/>
            <person name="McGilp L."/>
            <person name="Shao M."/>
            <person name="Duquette J."/>
            <person name="Hirsch C.N."/>
            <person name="Kimball J."/>
        </authorList>
    </citation>
    <scope>NUCLEOTIDE SEQUENCE</scope>
    <source>
        <tissue evidence="1">Fresh leaf tissue</tissue>
    </source>
</reference>
<evidence type="ECO:0000313" key="1">
    <source>
        <dbReference type="EMBL" id="KAG8049724.1"/>
    </source>
</evidence>
<keyword evidence="2" id="KW-1185">Reference proteome</keyword>
<name>A0A8J5RNV6_ZIZPA</name>
<dbReference type="Proteomes" id="UP000729402">
    <property type="component" value="Unassembled WGS sequence"/>
</dbReference>
<gene>
    <name evidence="1" type="ORF">GUJ93_ZPchr0009g974</name>
</gene>
<sequence>MSFRELSLRAAAGMARRRAHLVSTANFRRIKTNRDQLSATCWINESKESKNSASHAGQQVVKVFYELEVRKRRKQELLCAGGELDVGAARVMMDAGAVIPASPEMLGKNLAARRAEVSARVTVVSFTAPAPTADHCIALFFPADFE</sequence>